<evidence type="ECO:0000256" key="4">
    <source>
        <dbReference type="ARBA" id="ARBA00022801"/>
    </source>
</evidence>
<keyword evidence="14" id="KW-1185">Reference proteome</keyword>
<evidence type="ECO:0000256" key="7">
    <source>
        <dbReference type="ARBA" id="ARBA00023295"/>
    </source>
</evidence>
<evidence type="ECO:0000256" key="12">
    <source>
        <dbReference type="SAM" id="MobiDB-lite"/>
    </source>
</evidence>
<comment type="catalytic activity">
    <reaction evidence="1 11">
        <text>Hydrolysis of terminal, non-reducing beta-D-glucosyl residues with release of beta-D-glucose.</text>
        <dbReference type="EC" id="3.2.1.21"/>
    </reaction>
</comment>
<sequence>MTAIEERRTRPRTFPAGFVWGTATAAYQIEGAVDTDGRGPSIWDTFCRVPGAVARGESGEFACDHYHRWQEDVGLMKDLGAGAYRFSVAWPRVLPDGRGPVNRRGLDFYRRLVDALREGGIEPYITLYHWDLPQALEDHGGWRVRDTAERFADYAEVMYEALGESVSNWITLNEPYCSSIVGYGEGRHAPGATEGEGALAAAHHLLLGHGLAVARLRQMARPGQQIGVTLNMSPTVPVTSSPQDVQAARRMDLLVNRQFTEPLFGGAYAADMAETFGRISGFSFRRDGDLEIVGRPVDFLGVNYYYRLHVEAAPYEEADPVRRSAFDLGVRTVTPERARTSGLGWVVEPEGLYETLVGLTSRYPDLPPVYITENGYGDDGALEDTGRIDYLRDHLTATREAMTAGADVRGYFCWSLLDNFEWARGYSARFGLVHVDYDTQARTPKASFRWMRDFIADPVVTTPVTTRPATTGPVDILVAGTPRDERWGPGPLSQAAEEST</sequence>
<evidence type="ECO:0000256" key="10">
    <source>
        <dbReference type="PIRSR" id="PIRSR617736-2"/>
    </source>
</evidence>
<dbReference type="FunFam" id="3.20.20.80:FF:000004">
    <property type="entry name" value="Beta-glucosidase 6-phospho-beta-glucosidase"/>
    <property type="match status" value="1"/>
</dbReference>
<dbReference type="PRINTS" id="PR00131">
    <property type="entry name" value="GLHYDRLASE1"/>
</dbReference>
<protein>
    <recommendedName>
        <fullName evidence="3 11">Beta-glucosidase</fullName>
        <ecNumber evidence="3 11">3.2.1.21</ecNumber>
    </recommendedName>
</protein>
<comment type="similarity">
    <text evidence="2 11">Belongs to the glycosyl hydrolase 1 family.</text>
</comment>
<reference evidence="13 14" key="1">
    <citation type="submission" date="2019-09" db="EMBL/GenBank/DDBJ databases">
        <title>Screening of Novel Bioactive Compounds from Soil-Associated.</title>
        <authorList>
            <person name="Gong X."/>
        </authorList>
    </citation>
    <scope>NUCLEOTIDE SEQUENCE [LARGE SCALE GENOMIC DNA]</scope>
    <source>
        <strain evidence="13 14">Gxj-6</strain>
    </source>
</reference>
<accession>A0A5J5K218</accession>
<dbReference type="GO" id="GO:0008422">
    <property type="term" value="F:beta-glucosidase activity"/>
    <property type="evidence" value="ECO:0007669"/>
    <property type="project" value="UniProtKB-EC"/>
</dbReference>
<evidence type="ECO:0000256" key="3">
    <source>
        <dbReference type="ARBA" id="ARBA00012744"/>
    </source>
</evidence>
<feature type="binding site" evidence="10">
    <location>
        <position position="28"/>
    </location>
    <ligand>
        <name>substrate</name>
    </ligand>
</feature>
<dbReference type="Proteomes" id="UP000327011">
    <property type="component" value="Unassembled WGS sequence"/>
</dbReference>
<dbReference type="SUPFAM" id="SSF51445">
    <property type="entry name" value="(Trans)glycosidases"/>
    <property type="match status" value="1"/>
</dbReference>
<dbReference type="PANTHER" id="PTHR10353:SF36">
    <property type="entry name" value="LP05116P"/>
    <property type="match status" value="1"/>
</dbReference>
<keyword evidence="5" id="KW-0136">Cellulose degradation</keyword>
<feature type="active site" description="Proton donor" evidence="9">
    <location>
        <position position="174"/>
    </location>
</feature>
<feature type="active site" description="Nucleophile" evidence="9">
    <location>
        <position position="373"/>
    </location>
</feature>
<dbReference type="Pfam" id="PF00232">
    <property type="entry name" value="Glyco_hydro_1"/>
    <property type="match status" value="1"/>
</dbReference>
<evidence type="ECO:0000256" key="9">
    <source>
        <dbReference type="PIRSR" id="PIRSR617736-1"/>
    </source>
</evidence>
<evidence type="ECO:0000313" key="14">
    <source>
        <dbReference type="Proteomes" id="UP000327011"/>
    </source>
</evidence>
<evidence type="ECO:0000256" key="2">
    <source>
        <dbReference type="ARBA" id="ARBA00010838"/>
    </source>
</evidence>
<gene>
    <name evidence="13" type="ORF">F5972_15025</name>
</gene>
<keyword evidence="6" id="KW-0119">Carbohydrate metabolism</keyword>
<feature type="binding site" evidence="10">
    <location>
        <begin position="421"/>
        <end position="422"/>
    </location>
    <ligand>
        <name>substrate</name>
    </ligand>
</feature>
<dbReference type="InterPro" id="IPR001360">
    <property type="entry name" value="Glyco_hydro_1"/>
</dbReference>
<dbReference type="EC" id="3.2.1.21" evidence="3 11"/>
<comment type="caution">
    <text evidence="13">The sequence shown here is derived from an EMBL/GenBank/DDBJ whole genome shotgun (WGS) entry which is preliminary data.</text>
</comment>
<dbReference type="PANTHER" id="PTHR10353">
    <property type="entry name" value="GLYCOSYL HYDROLASE"/>
    <property type="match status" value="1"/>
</dbReference>
<keyword evidence="8" id="KW-0624">Polysaccharide degradation</keyword>
<dbReference type="EMBL" id="VYTZ01000005">
    <property type="protein sequence ID" value="KAA9378203.1"/>
    <property type="molecule type" value="Genomic_DNA"/>
</dbReference>
<dbReference type="GO" id="GO:0030245">
    <property type="term" value="P:cellulose catabolic process"/>
    <property type="evidence" value="ECO:0007669"/>
    <property type="project" value="UniProtKB-KW"/>
</dbReference>
<proteinExistence type="inferred from homology"/>
<dbReference type="InterPro" id="IPR017853">
    <property type="entry name" value="GH"/>
</dbReference>
<evidence type="ECO:0000256" key="11">
    <source>
        <dbReference type="RuleBase" id="RU361175"/>
    </source>
</evidence>
<feature type="binding site" evidence="10">
    <location>
        <position position="129"/>
    </location>
    <ligand>
        <name>substrate</name>
    </ligand>
</feature>
<dbReference type="GO" id="GO:0005829">
    <property type="term" value="C:cytosol"/>
    <property type="evidence" value="ECO:0007669"/>
    <property type="project" value="TreeGrafter"/>
</dbReference>
<dbReference type="AlphaFoldDB" id="A0A5J5K218"/>
<dbReference type="Gene3D" id="3.20.20.80">
    <property type="entry name" value="Glycosidases"/>
    <property type="match status" value="1"/>
</dbReference>
<feature type="binding site" evidence="10">
    <location>
        <position position="305"/>
    </location>
    <ligand>
        <name>substrate</name>
    </ligand>
</feature>
<feature type="binding site" evidence="10">
    <location>
        <position position="414"/>
    </location>
    <ligand>
        <name>substrate</name>
    </ligand>
</feature>
<evidence type="ECO:0000256" key="1">
    <source>
        <dbReference type="ARBA" id="ARBA00000448"/>
    </source>
</evidence>
<evidence type="ECO:0000313" key="13">
    <source>
        <dbReference type="EMBL" id="KAA9378203.1"/>
    </source>
</evidence>
<dbReference type="PROSITE" id="PS00653">
    <property type="entry name" value="GLYCOSYL_HYDROL_F1_2"/>
    <property type="match status" value="1"/>
</dbReference>
<name>A0A5J5K218_9ACTN</name>
<evidence type="ECO:0000256" key="5">
    <source>
        <dbReference type="ARBA" id="ARBA00023001"/>
    </source>
</evidence>
<keyword evidence="4 11" id="KW-0378">Hydrolase</keyword>
<dbReference type="RefSeq" id="WP_150934116.1">
    <property type="nucleotide sequence ID" value="NZ_VYTZ01000005.1"/>
</dbReference>
<keyword evidence="7 11" id="KW-0326">Glycosidase</keyword>
<evidence type="ECO:0000256" key="8">
    <source>
        <dbReference type="ARBA" id="ARBA00023326"/>
    </source>
</evidence>
<dbReference type="InterPro" id="IPR017736">
    <property type="entry name" value="Glyco_hydro_1_beta-glucosidase"/>
</dbReference>
<dbReference type="NCBIfam" id="TIGR03356">
    <property type="entry name" value="BGL"/>
    <property type="match status" value="1"/>
</dbReference>
<feature type="region of interest" description="Disordered" evidence="12">
    <location>
        <begin position="480"/>
        <end position="500"/>
    </location>
</feature>
<organism evidence="13 14">
    <name type="scientific">Microbispora cellulosiformans</name>
    <dbReference type="NCBI Taxonomy" id="2614688"/>
    <lineage>
        <taxon>Bacteria</taxon>
        <taxon>Bacillati</taxon>
        <taxon>Actinomycetota</taxon>
        <taxon>Actinomycetes</taxon>
        <taxon>Streptosporangiales</taxon>
        <taxon>Streptosporangiaceae</taxon>
        <taxon>Microbispora</taxon>
    </lineage>
</organism>
<feature type="binding site" evidence="10">
    <location>
        <position position="173"/>
    </location>
    <ligand>
        <name>substrate</name>
    </ligand>
</feature>
<evidence type="ECO:0000256" key="6">
    <source>
        <dbReference type="ARBA" id="ARBA00023277"/>
    </source>
</evidence>
<dbReference type="InterPro" id="IPR033132">
    <property type="entry name" value="GH_1_N_CS"/>
</dbReference>